<evidence type="ECO:0000259" key="8">
    <source>
        <dbReference type="PROSITE" id="PS51462"/>
    </source>
</evidence>
<sequence length="320" mass="34602">MGATDGDKGDGGTGRTTGAGGQWFPPEWAGRIRALRAGELVPPEPRRAATVMLLRDGPFGGAPVEVYLLRRRASMAFGAGAHAYPGGGVDPRDEEWDEAAGWSGPDRASWAARLGVSEAVAQSIVCAAVRETFEESGVLLAGPHGGGVVADTTGDDWEVDRRALVDRELSFSDFLARRRLVLRSDLLAPWTRWITPEFESRRYDTWFFVAALPVGQRARNASTEADRTLWTAPGEAYAGYRRGELLMMPPTAATLRELAESVGSAEPAEVRAAAGGRDLSPVLARTHREGGEIVIRWPGYEEFEKRMPDPDAGGGAEERR</sequence>
<dbReference type="EMBL" id="VKHS01000651">
    <property type="protein sequence ID" value="MBB0231843.1"/>
    <property type="molecule type" value="Genomic_DNA"/>
</dbReference>
<keyword evidence="4 9" id="KW-0378">Hydrolase</keyword>
<evidence type="ECO:0000256" key="1">
    <source>
        <dbReference type="ARBA" id="ARBA00001936"/>
    </source>
</evidence>
<evidence type="ECO:0000256" key="3">
    <source>
        <dbReference type="ARBA" id="ARBA00022723"/>
    </source>
</evidence>
<evidence type="ECO:0000256" key="7">
    <source>
        <dbReference type="SAM" id="MobiDB-lite"/>
    </source>
</evidence>
<evidence type="ECO:0000256" key="2">
    <source>
        <dbReference type="ARBA" id="ARBA00001946"/>
    </source>
</evidence>
<dbReference type="Proteomes" id="UP000530234">
    <property type="component" value="Unassembled WGS sequence"/>
</dbReference>
<evidence type="ECO:0000256" key="5">
    <source>
        <dbReference type="ARBA" id="ARBA00022842"/>
    </source>
</evidence>
<dbReference type="PROSITE" id="PS51462">
    <property type="entry name" value="NUDIX"/>
    <property type="match status" value="1"/>
</dbReference>
<proteinExistence type="predicted"/>
<dbReference type="RefSeq" id="WP_182666397.1">
    <property type="nucleotide sequence ID" value="NZ_VKHS01000651.1"/>
</dbReference>
<comment type="cofactor">
    <cofactor evidence="2">
        <name>Mg(2+)</name>
        <dbReference type="ChEBI" id="CHEBI:18420"/>
    </cofactor>
</comment>
<evidence type="ECO:0000313" key="9">
    <source>
        <dbReference type="EMBL" id="MBB0231843.1"/>
    </source>
</evidence>
<dbReference type="GO" id="GO:0046872">
    <property type="term" value="F:metal ion binding"/>
    <property type="evidence" value="ECO:0007669"/>
    <property type="project" value="UniProtKB-KW"/>
</dbReference>
<gene>
    <name evidence="9" type="ORF">FOE67_20665</name>
</gene>
<dbReference type="GO" id="GO:0016818">
    <property type="term" value="F:hydrolase activity, acting on acid anhydrides, in phosphorus-containing anhydrides"/>
    <property type="evidence" value="ECO:0007669"/>
    <property type="project" value="InterPro"/>
</dbReference>
<keyword evidence="6" id="KW-0464">Manganese</keyword>
<dbReference type="Gene3D" id="3.90.79.10">
    <property type="entry name" value="Nucleoside Triphosphate Pyrophosphohydrolase"/>
    <property type="match status" value="1"/>
</dbReference>
<dbReference type="PANTHER" id="PTHR12318:SF0">
    <property type="entry name" value="ACYL-COENZYME A DIPHOSPHATASE NUDT19"/>
    <property type="match status" value="1"/>
</dbReference>
<comment type="caution">
    <text evidence="9">The sequence shown here is derived from an EMBL/GenBank/DDBJ whole genome shotgun (WGS) entry which is preliminary data.</text>
</comment>
<dbReference type="SUPFAM" id="SSF55811">
    <property type="entry name" value="Nudix"/>
    <property type="match status" value="1"/>
</dbReference>
<protein>
    <submittedName>
        <fullName evidence="9">NUDIX hydrolase</fullName>
    </submittedName>
</protein>
<dbReference type="PANTHER" id="PTHR12318">
    <property type="entry name" value="TESTOSTERONE-REGULATED PROTEIN RP2"/>
    <property type="match status" value="1"/>
</dbReference>
<comment type="cofactor">
    <cofactor evidence="1">
        <name>Mn(2+)</name>
        <dbReference type="ChEBI" id="CHEBI:29035"/>
    </cofactor>
</comment>
<dbReference type="InterPro" id="IPR039121">
    <property type="entry name" value="NUDT19"/>
</dbReference>
<keyword evidence="10" id="KW-1185">Reference proteome</keyword>
<dbReference type="InterPro" id="IPR015797">
    <property type="entry name" value="NUDIX_hydrolase-like_dom_sf"/>
</dbReference>
<accession>A0A7W3T6H9</accession>
<feature type="compositionally biased region" description="Basic and acidic residues" evidence="7">
    <location>
        <begin position="1"/>
        <end position="10"/>
    </location>
</feature>
<dbReference type="CDD" id="cd18870">
    <property type="entry name" value="NUDIX_AcylCoAdiphos_Nudt19"/>
    <property type="match status" value="1"/>
</dbReference>
<feature type="compositionally biased region" description="Gly residues" evidence="7">
    <location>
        <begin position="11"/>
        <end position="21"/>
    </location>
</feature>
<dbReference type="InterPro" id="IPR000086">
    <property type="entry name" value="NUDIX_hydrolase_dom"/>
</dbReference>
<evidence type="ECO:0000313" key="10">
    <source>
        <dbReference type="Proteomes" id="UP000530234"/>
    </source>
</evidence>
<evidence type="ECO:0000256" key="4">
    <source>
        <dbReference type="ARBA" id="ARBA00022801"/>
    </source>
</evidence>
<keyword evidence="5" id="KW-0460">Magnesium</keyword>
<reference evidence="10" key="1">
    <citation type="submission" date="2019-10" db="EMBL/GenBank/DDBJ databases">
        <title>Streptomyces sp. nov., a novel actinobacterium isolated from alkaline environment.</title>
        <authorList>
            <person name="Golinska P."/>
        </authorList>
    </citation>
    <scope>NUCLEOTIDE SEQUENCE [LARGE SCALE GENOMIC DNA]</scope>
    <source>
        <strain evidence="10">DSM 42108</strain>
    </source>
</reference>
<dbReference type="AlphaFoldDB" id="A0A7W3T6H9"/>
<keyword evidence="3" id="KW-0479">Metal-binding</keyword>
<organism evidence="9 10">
    <name type="scientific">Streptomyces calidiresistens</name>
    <dbReference type="NCBI Taxonomy" id="1485586"/>
    <lineage>
        <taxon>Bacteria</taxon>
        <taxon>Bacillati</taxon>
        <taxon>Actinomycetota</taxon>
        <taxon>Actinomycetes</taxon>
        <taxon>Kitasatosporales</taxon>
        <taxon>Streptomycetaceae</taxon>
        <taxon>Streptomyces</taxon>
    </lineage>
</organism>
<feature type="domain" description="Nudix hydrolase" evidence="8">
    <location>
        <begin position="44"/>
        <end position="253"/>
    </location>
</feature>
<feature type="region of interest" description="Disordered" evidence="7">
    <location>
        <begin position="1"/>
        <end position="24"/>
    </location>
</feature>
<evidence type="ECO:0000256" key="6">
    <source>
        <dbReference type="ARBA" id="ARBA00023211"/>
    </source>
</evidence>
<name>A0A7W3T6H9_9ACTN</name>